<dbReference type="GO" id="GO:0016740">
    <property type="term" value="F:transferase activity"/>
    <property type="evidence" value="ECO:0007669"/>
    <property type="project" value="UniProtKB-KW"/>
</dbReference>
<feature type="transmembrane region" description="Helical" evidence="1">
    <location>
        <begin position="44"/>
        <end position="67"/>
    </location>
</feature>
<evidence type="ECO:0000313" key="2">
    <source>
        <dbReference type="EMBL" id="BAT23702.1"/>
    </source>
</evidence>
<keyword evidence="1" id="KW-0472">Membrane</keyword>
<protein>
    <submittedName>
        <fullName evidence="2">Acetyltransferase</fullName>
    </submittedName>
</protein>
<dbReference type="EMBL" id="AB924575">
    <property type="protein sequence ID" value="BAT23702.1"/>
    <property type="molecule type" value="Genomic_DNA"/>
</dbReference>
<accession>A0A0P0YRR8</accession>
<feature type="transmembrane region" description="Helical" evidence="1">
    <location>
        <begin position="106"/>
        <end position="127"/>
    </location>
</feature>
<feature type="transmembrane region" description="Helical" evidence="1">
    <location>
        <begin position="79"/>
        <end position="100"/>
    </location>
</feature>
<reference evidence="2" key="2">
    <citation type="journal article" date="2015" name="Sci. Rep.">
        <title>Genetic analysis of capsular polysaccharide synthesis gene clusters in 79 capsular types of Klebsiella spp.</title>
        <authorList>
            <person name="Pan Y.J."/>
            <person name="Lin T.L."/>
            <person name="Chen C.T."/>
            <person name="Chen Y.Y."/>
            <person name="Hsieh P.F."/>
            <person name="Hsu C.R."/>
            <person name="Wu M.C."/>
            <person name="Wang J.T."/>
        </authorList>
    </citation>
    <scope>NUCLEOTIDE SEQUENCE</scope>
    <source>
        <strain evidence="2">8238</strain>
    </source>
</reference>
<organism evidence="2">
    <name type="scientific">Klebsiella sp. 8238</name>
    <dbReference type="NCBI Taxonomy" id="1339198"/>
    <lineage>
        <taxon>Bacteria</taxon>
        <taxon>Pseudomonadati</taxon>
        <taxon>Pseudomonadota</taxon>
        <taxon>Gammaproteobacteria</taxon>
        <taxon>Enterobacterales</taxon>
        <taxon>Enterobacteriaceae</taxon>
        <taxon>Klebsiella/Raoultella group</taxon>
        <taxon>Klebsiella</taxon>
    </lineage>
</organism>
<name>A0A0P0YRR8_9ENTR</name>
<keyword evidence="2" id="KW-0808">Transferase</keyword>
<proteinExistence type="predicted"/>
<reference evidence="2" key="1">
    <citation type="submission" date="2014-04" db="EMBL/GenBank/DDBJ databases">
        <authorList>
            <person name="Harrison E."/>
        </authorList>
    </citation>
    <scope>NUCLEOTIDE SEQUENCE</scope>
    <source>
        <strain evidence="2">8238</strain>
    </source>
</reference>
<sequence length="149" mass="17273">MYKYTNLLKSLLNLNSFFILTCVFILVEYLYFIRLGNNYFALNLYTAAIAIVGIFWISNLSIVLSRYDISWLSLLGRQSIIIFLVHILASSGVRIVLTKFFRIDNWYFNISVGTIAGIILPLVFYHLAMRLKMQFLFVYPSSKTSNSLK</sequence>
<evidence type="ECO:0000256" key="1">
    <source>
        <dbReference type="SAM" id="Phobius"/>
    </source>
</evidence>
<feature type="transmembrane region" description="Helical" evidence="1">
    <location>
        <begin position="12"/>
        <end position="32"/>
    </location>
</feature>
<gene>
    <name evidence="2" type="primary">wcuG</name>
</gene>
<dbReference type="AlphaFoldDB" id="A0A0P0YRR8"/>
<keyword evidence="1" id="KW-0812">Transmembrane</keyword>
<keyword evidence="1" id="KW-1133">Transmembrane helix</keyword>